<dbReference type="OrthoDB" id="3788717at2"/>
<organism evidence="1 2">
    <name type="scientific">Trichococcus collinsii</name>
    <dbReference type="NCBI Taxonomy" id="157076"/>
    <lineage>
        <taxon>Bacteria</taxon>
        <taxon>Bacillati</taxon>
        <taxon>Bacillota</taxon>
        <taxon>Bacilli</taxon>
        <taxon>Lactobacillales</taxon>
        <taxon>Carnobacteriaceae</taxon>
        <taxon>Trichococcus</taxon>
    </lineage>
</organism>
<accession>A0A143Z8R6</accession>
<protein>
    <submittedName>
        <fullName evidence="1">Uncharacterized protein</fullName>
    </submittedName>
</protein>
<keyword evidence="2" id="KW-1185">Reference proteome</keyword>
<dbReference type="AlphaFoldDB" id="A0A143Z8R6"/>
<dbReference type="InterPro" id="IPR045384">
    <property type="entry name" value="DUF6527"/>
</dbReference>
<dbReference type="Proteomes" id="UP000199042">
    <property type="component" value="Unassembled WGS sequence"/>
</dbReference>
<name>A0A143Z8R6_9LACT</name>
<dbReference type="RefSeq" id="WP_086987708.1">
    <property type="nucleotide sequence ID" value="NZ_FJNA01000004.1"/>
</dbReference>
<gene>
    <name evidence="1" type="ORF">SAMN04488525_1177</name>
</gene>
<proteinExistence type="predicted"/>
<comment type="caution">
    <text evidence="1">The sequence shown here is derived from an EMBL/GenBank/DDBJ whole genome shotgun (WGS) entry which is preliminary data.</text>
</comment>
<evidence type="ECO:0000313" key="2">
    <source>
        <dbReference type="Proteomes" id="UP000199042"/>
    </source>
</evidence>
<evidence type="ECO:0000313" key="1">
    <source>
        <dbReference type="EMBL" id="SEA97803.1"/>
    </source>
</evidence>
<sequence>MKHEFVEFIPEKISEETIYISLEYNVAKHKCPCGCGDEIVTSLAPNRWSIAYDGETVSFSPSIGNWTHKCKSHYYIRNSKVVWLGNDYSSEEIEKVIQLDNRDLKMKENSKSIIATILSRISDFFRK</sequence>
<reference evidence="1 2" key="1">
    <citation type="submission" date="2016-10" db="EMBL/GenBank/DDBJ databases">
        <authorList>
            <person name="Varghese N."/>
            <person name="Submissions S."/>
        </authorList>
    </citation>
    <scope>NUCLEOTIDE SEQUENCE [LARGE SCALE GENOMIC DNA]</scope>
    <source>
        <strain evidence="1 2">DSM 14526</strain>
    </source>
</reference>
<dbReference type="EMBL" id="FNQH01000017">
    <property type="protein sequence ID" value="SEA97803.1"/>
    <property type="molecule type" value="Genomic_DNA"/>
</dbReference>
<dbReference type="Pfam" id="PF20137">
    <property type="entry name" value="BubE"/>
    <property type="match status" value="1"/>
</dbReference>